<dbReference type="GO" id="GO:0017004">
    <property type="term" value="P:cytochrome complex assembly"/>
    <property type="evidence" value="ECO:0007669"/>
    <property type="project" value="UniProtKB-KW"/>
</dbReference>
<dbReference type="Pfam" id="PF08534">
    <property type="entry name" value="Redoxin"/>
    <property type="match status" value="1"/>
</dbReference>
<dbReference type="Gene3D" id="3.40.30.10">
    <property type="entry name" value="Glutaredoxin"/>
    <property type="match status" value="1"/>
</dbReference>
<protein>
    <submittedName>
        <fullName evidence="7">Peroxiredoxin</fullName>
    </submittedName>
</protein>
<feature type="chain" id="PRO_5015463009" evidence="5">
    <location>
        <begin position="24"/>
        <end position="414"/>
    </location>
</feature>
<dbReference type="CDD" id="cd02966">
    <property type="entry name" value="TlpA_like_family"/>
    <property type="match status" value="1"/>
</dbReference>
<comment type="subcellular location">
    <subcellularLocation>
        <location evidence="1">Cell envelope</location>
    </subcellularLocation>
</comment>
<gene>
    <name evidence="7" type="ORF">B0I27_103233</name>
</gene>
<keyword evidence="4" id="KW-0676">Redox-active center</keyword>
<sequence>MLPKNFYKLALLLSFLMVTMLSCRNKNNEFSAGTWRATIKNESGTEVPFNFEVTDSSGVKKLYILNADDRLLVDDIQVSNDSVTIRLPLFDSEIKAALTSDGFTGKWIRHLVDNDISMEINAQKNTDYRFFKDDPDAPNQLSGRWSTTIVSQDNQDTTIAVGEFRQEKSRVTGSFLTSTGDYRFLEGAVSSGRLFLSAFDGSNCMLFTGTINGNTITEGKFYSGLATVRNWSARKDEQAILPDAYTLTNLKPGYSSLEFRFPDLDGNQTSLKDPRYKGKVVIVSFLGSWCPNCMDETAYLTNFYKEYKDKGVEVIGLAYERTNDTERSKKSLEQLRKRFHVSYPILLTGYTNKEVLKSMPELSEFKAFPTTIIIDKQGKVNKIHTGFSGPGTGKHYTEYINEFENHINKLLTAK</sequence>
<evidence type="ECO:0000256" key="5">
    <source>
        <dbReference type="SAM" id="SignalP"/>
    </source>
</evidence>
<keyword evidence="3" id="KW-1015">Disulfide bond</keyword>
<dbReference type="InterPro" id="IPR050553">
    <property type="entry name" value="Thioredoxin_ResA/DsbE_sf"/>
</dbReference>
<dbReference type="RefSeq" id="WP_106292354.1">
    <property type="nucleotide sequence ID" value="NZ_PVTH01000003.1"/>
</dbReference>
<dbReference type="Proteomes" id="UP000238034">
    <property type="component" value="Unassembled WGS sequence"/>
</dbReference>
<keyword evidence="2" id="KW-0201">Cytochrome c-type biogenesis</keyword>
<dbReference type="InterPro" id="IPR013766">
    <property type="entry name" value="Thioredoxin_domain"/>
</dbReference>
<reference evidence="7 8" key="1">
    <citation type="submission" date="2018-03" db="EMBL/GenBank/DDBJ databases">
        <title>Genomic Encyclopedia of Type Strains, Phase III (KMG-III): the genomes of soil and plant-associated and newly described type strains.</title>
        <authorList>
            <person name="Whitman W."/>
        </authorList>
    </citation>
    <scope>NUCLEOTIDE SEQUENCE [LARGE SCALE GENOMIC DNA]</scope>
    <source>
        <strain evidence="7 8">CGMCC 1.9313</strain>
    </source>
</reference>
<dbReference type="OrthoDB" id="616241at2"/>
<dbReference type="GO" id="GO:0016491">
    <property type="term" value="F:oxidoreductase activity"/>
    <property type="evidence" value="ECO:0007669"/>
    <property type="project" value="InterPro"/>
</dbReference>
<evidence type="ECO:0000259" key="6">
    <source>
        <dbReference type="PROSITE" id="PS51352"/>
    </source>
</evidence>
<proteinExistence type="predicted"/>
<dbReference type="PANTHER" id="PTHR42852:SF6">
    <property type="entry name" value="THIOL:DISULFIDE INTERCHANGE PROTEIN DSBE"/>
    <property type="match status" value="1"/>
</dbReference>
<comment type="caution">
    <text evidence="7">The sequence shown here is derived from an EMBL/GenBank/DDBJ whole genome shotgun (WGS) entry which is preliminary data.</text>
</comment>
<feature type="domain" description="Thioredoxin" evidence="6">
    <location>
        <begin position="250"/>
        <end position="405"/>
    </location>
</feature>
<dbReference type="PANTHER" id="PTHR42852">
    <property type="entry name" value="THIOL:DISULFIDE INTERCHANGE PROTEIN DSBE"/>
    <property type="match status" value="1"/>
</dbReference>
<evidence type="ECO:0000256" key="4">
    <source>
        <dbReference type="ARBA" id="ARBA00023284"/>
    </source>
</evidence>
<evidence type="ECO:0000256" key="2">
    <source>
        <dbReference type="ARBA" id="ARBA00022748"/>
    </source>
</evidence>
<dbReference type="PROSITE" id="PS51257">
    <property type="entry name" value="PROKAR_LIPOPROTEIN"/>
    <property type="match status" value="1"/>
</dbReference>
<dbReference type="AlphaFoldDB" id="A0A2T0U769"/>
<name>A0A2T0U769_9SPHI</name>
<dbReference type="SUPFAM" id="SSF52833">
    <property type="entry name" value="Thioredoxin-like"/>
    <property type="match status" value="1"/>
</dbReference>
<keyword evidence="5" id="KW-0732">Signal</keyword>
<evidence type="ECO:0000313" key="8">
    <source>
        <dbReference type="Proteomes" id="UP000238034"/>
    </source>
</evidence>
<evidence type="ECO:0000313" key="7">
    <source>
        <dbReference type="EMBL" id="PRY53763.1"/>
    </source>
</evidence>
<feature type="signal peptide" evidence="5">
    <location>
        <begin position="1"/>
        <end position="23"/>
    </location>
</feature>
<dbReference type="EMBL" id="PVTH01000003">
    <property type="protein sequence ID" value="PRY53763.1"/>
    <property type="molecule type" value="Genomic_DNA"/>
</dbReference>
<dbReference type="InterPro" id="IPR013740">
    <property type="entry name" value="Redoxin"/>
</dbReference>
<evidence type="ECO:0000256" key="3">
    <source>
        <dbReference type="ARBA" id="ARBA00023157"/>
    </source>
</evidence>
<accession>A0A2T0U769</accession>
<dbReference type="PROSITE" id="PS51352">
    <property type="entry name" value="THIOREDOXIN_2"/>
    <property type="match status" value="1"/>
</dbReference>
<evidence type="ECO:0000256" key="1">
    <source>
        <dbReference type="ARBA" id="ARBA00004196"/>
    </source>
</evidence>
<keyword evidence="8" id="KW-1185">Reference proteome</keyword>
<organism evidence="7 8">
    <name type="scientific">Arcticibacter pallidicorallinus</name>
    <dbReference type="NCBI Taxonomy" id="1259464"/>
    <lineage>
        <taxon>Bacteria</taxon>
        <taxon>Pseudomonadati</taxon>
        <taxon>Bacteroidota</taxon>
        <taxon>Sphingobacteriia</taxon>
        <taxon>Sphingobacteriales</taxon>
        <taxon>Sphingobacteriaceae</taxon>
        <taxon>Arcticibacter</taxon>
    </lineage>
</organism>
<dbReference type="InterPro" id="IPR036249">
    <property type="entry name" value="Thioredoxin-like_sf"/>
</dbReference>
<dbReference type="GO" id="GO:0030313">
    <property type="term" value="C:cell envelope"/>
    <property type="evidence" value="ECO:0007669"/>
    <property type="project" value="UniProtKB-SubCell"/>
</dbReference>